<accession>A0AAW0ADS1</accession>
<proteinExistence type="predicted"/>
<keyword evidence="1" id="KW-1133">Transmembrane helix</keyword>
<keyword evidence="1" id="KW-0812">Transmembrane</keyword>
<keyword evidence="1" id="KW-0472">Membrane</keyword>
<protein>
    <submittedName>
        <fullName evidence="2">Uncharacterized protein</fullName>
    </submittedName>
</protein>
<evidence type="ECO:0000313" key="2">
    <source>
        <dbReference type="EMBL" id="KAK7006591.1"/>
    </source>
</evidence>
<sequence>MLKKVQPYLSQISVFFLQLQYLPVVLGFLSPLMLSAPPANAKRAGSAVLQYLSQNFVNVLRLKCFPLALNFLSPLMSSTFRTNAKRAASTMDNANHLII</sequence>
<comment type="caution">
    <text evidence="2">The sequence shown here is derived from an EMBL/GenBank/DDBJ whole genome shotgun (WGS) entry which is preliminary data.</text>
</comment>
<dbReference type="Proteomes" id="UP001362999">
    <property type="component" value="Unassembled WGS sequence"/>
</dbReference>
<reference evidence="2 3" key="1">
    <citation type="journal article" date="2024" name="J Genomics">
        <title>Draft genome sequencing and assembly of Favolaschia claudopus CIRM-BRFM 2984 isolated from oak limbs.</title>
        <authorList>
            <person name="Navarro D."/>
            <person name="Drula E."/>
            <person name="Chaduli D."/>
            <person name="Cazenave R."/>
            <person name="Ahrendt S."/>
            <person name="Wang J."/>
            <person name="Lipzen A."/>
            <person name="Daum C."/>
            <person name="Barry K."/>
            <person name="Grigoriev I.V."/>
            <person name="Favel A."/>
            <person name="Rosso M.N."/>
            <person name="Martin F."/>
        </authorList>
    </citation>
    <scope>NUCLEOTIDE SEQUENCE [LARGE SCALE GENOMIC DNA]</scope>
    <source>
        <strain evidence="2 3">CIRM-BRFM 2984</strain>
    </source>
</reference>
<evidence type="ECO:0000313" key="3">
    <source>
        <dbReference type="Proteomes" id="UP001362999"/>
    </source>
</evidence>
<dbReference type="EMBL" id="JAWWNJ010000075">
    <property type="protein sequence ID" value="KAK7006591.1"/>
    <property type="molecule type" value="Genomic_DNA"/>
</dbReference>
<gene>
    <name evidence="2" type="ORF">R3P38DRAFT_3213905</name>
</gene>
<dbReference type="AlphaFoldDB" id="A0AAW0ADS1"/>
<organism evidence="2 3">
    <name type="scientific">Favolaschia claudopus</name>
    <dbReference type="NCBI Taxonomy" id="2862362"/>
    <lineage>
        <taxon>Eukaryota</taxon>
        <taxon>Fungi</taxon>
        <taxon>Dikarya</taxon>
        <taxon>Basidiomycota</taxon>
        <taxon>Agaricomycotina</taxon>
        <taxon>Agaricomycetes</taxon>
        <taxon>Agaricomycetidae</taxon>
        <taxon>Agaricales</taxon>
        <taxon>Marasmiineae</taxon>
        <taxon>Mycenaceae</taxon>
        <taxon>Favolaschia</taxon>
    </lineage>
</organism>
<name>A0AAW0ADS1_9AGAR</name>
<evidence type="ECO:0000256" key="1">
    <source>
        <dbReference type="SAM" id="Phobius"/>
    </source>
</evidence>
<feature type="transmembrane region" description="Helical" evidence="1">
    <location>
        <begin position="12"/>
        <end position="34"/>
    </location>
</feature>
<keyword evidence="3" id="KW-1185">Reference proteome</keyword>